<keyword evidence="1" id="KW-1133">Transmembrane helix</keyword>
<evidence type="ECO:0008006" key="4">
    <source>
        <dbReference type="Google" id="ProtNLM"/>
    </source>
</evidence>
<proteinExistence type="predicted"/>
<name>A0A367ZRD6_9BACT</name>
<comment type="caution">
    <text evidence="2">The sequence shown here is derived from an EMBL/GenBank/DDBJ whole genome shotgun (WGS) entry which is preliminary data.</text>
</comment>
<reference evidence="2 3" key="1">
    <citation type="submission" date="2018-05" db="EMBL/GenBank/DDBJ databases">
        <title>A metagenomic window into the 2 km-deep terrestrial subsurface aquifer revealed taxonomically and functionally diverse microbial community comprising novel uncultured bacterial lineages.</title>
        <authorList>
            <person name="Kadnikov V.V."/>
            <person name="Mardanov A.V."/>
            <person name="Beletsky A.V."/>
            <person name="Banks D."/>
            <person name="Pimenov N.V."/>
            <person name="Frank Y.A."/>
            <person name="Karnachuk O.V."/>
            <person name="Ravin N.V."/>
        </authorList>
    </citation>
    <scope>NUCLEOTIDE SEQUENCE [LARGE SCALE GENOMIC DNA]</scope>
    <source>
        <strain evidence="2">BY5</strain>
    </source>
</reference>
<keyword evidence="1" id="KW-0812">Transmembrane</keyword>
<keyword evidence="1" id="KW-0472">Membrane</keyword>
<evidence type="ECO:0000256" key="1">
    <source>
        <dbReference type="SAM" id="Phobius"/>
    </source>
</evidence>
<gene>
    <name evidence="2" type="ORF">OZSIB_3481</name>
</gene>
<feature type="transmembrane region" description="Helical" evidence="1">
    <location>
        <begin position="110"/>
        <end position="128"/>
    </location>
</feature>
<sequence>MSDPAACQAFRLALSAEFDGEVPATAGAAAAYDPAHDTKCPACRAFRHDLERLRRPLREARDQPLPGPLRERLRQVAVAGPRRRSHDSPQTAPLDHAPGGWLAALAARPLLMAGTGVGLLIVLLFLAVHGRSDRPMAPASVHLRQATLAHGVLTIDTDGEAILSTAAGRSLRLWGGPGQITIAAFTDTEVDLRQDRGRLCARWSSRSPIPFRLQAGLCHIEVRGTVWRLAFDPGNESILEVAEGQVLLVTPTGRHDVPALRRVRFSSDGAMIASEAFNPFADPQFQLSPDQVVVDH</sequence>
<accession>A0A367ZRD6</accession>
<dbReference type="EMBL" id="QOQW01000007">
    <property type="protein sequence ID" value="RCK80299.1"/>
    <property type="molecule type" value="Genomic_DNA"/>
</dbReference>
<evidence type="ECO:0000313" key="2">
    <source>
        <dbReference type="EMBL" id="RCK80299.1"/>
    </source>
</evidence>
<dbReference type="Proteomes" id="UP000252355">
    <property type="component" value="Unassembled WGS sequence"/>
</dbReference>
<evidence type="ECO:0000313" key="3">
    <source>
        <dbReference type="Proteomes" id="UP000252355"/>
    </source>
</evidence>
<dbReference type="AlphaFoldDB" id="A0A367ZRD6"/>
<protein>
    <recommendedName>
        <fullName evidence="4">FecR protein domain-containing protein</fullName>
    </recommendedName>
</protein>
<organism evidence="2 3">
    <name type="scientific">Candidatus Ozemobacter sibiricus</name>
    <dbReference type="NCBI Taxonomy" id="2268124"/>
    <lineage>
        <taxon>Bacteria</taxon>
        <taxon>Candidatus Ozemobacteria</taxon>
        <taxon>Candidatus Ozemobacterales</taxon>
        <taxon>Candidatus Ozemobacteraceae</taxon>
        <taxon>Candidatus Ozemobacter</taxon>
    </lineage>
</organism>